<dbReference type="RefSeq" id="WP_109626434.1">
    <property type="nucleotide sequence ID" value="NZ_JANKBI010000004.1"/>
</dbReference>
<evidence type="ECO:0000313" key="3">
    <source>
        <dbReference type="EMBL" id="PWJ75490.1"/>
    </source>
</evidence>
<dbReference type="NCBIfam" id="TIGR00277">
    <property type="entry name" value="HDIG"/>
    <property type="match status" value="1"/>
</dbReference>
<dbReference type="SUPFAM" id="SSF109604">
    <property type="entry name" value="HD-domain/PDEase-like"/>
    <property type="match status" value="1"/>
</dbReference>
<accession>A0AB73T3W4</accession>
<dbReference type="InterPro" id="IPR027417">
    <property type="entry name" value="P-loop_NTPase"/>
</dbReference>
<dbReference type="Pfam" id="PF01966">
    <property type="entry name" value="HD"/>
    <property type="match status" value="1"/>
</dbReference>
<dbReference type="PANTHER" id="PTHR47545">
    <property type="entry name" value="MULTIFUNCTIONAL CCA PROTEIN"/>
    <property type="match status" value="1"/>
</dbReference>
<comment type="caution">
    <text evidence="3">The sequence shown here is derived from an EMBL/GenBank/DDBJ whole genome shotgun (WGS) entry which is preliminary data.</text>
</comment>
<evidence type="ECO:0000256" key="1">
    <source>
        <dbReference type="ARBA" id="ARBA00022741"/>
    </source>
</evidence>
<dbReference type="Gene3D" id="1.10.3210.10">
    <property type="entry name" value="Hypothetical protein af1432"/>
    <property type="match status" value="1"/>
</dbReference>
<organism evidence="3 4">
    <name type="scientific">Murimonas intestini</name>
    <dbReference type="NCBI Taxonomy" id="1337051"/>
    <lineage>
        <taxon>Bacteria</taxon>
        <taxon>Bacillati</taxon>
        <taxon>Bacillota</taxon>
        <taxon>Clostridia</taxon>
        <taxon>Lachnospirales</taxon>
        <taxon>Lachnospiraceae</taxon>
        <taxon>Murimonas</taxon>
    </lineage>
</organism>
<dbReference type="Pfam" id="PF13671">
    <property type="entry name" value="AAA_33"/>
    <property type="match status" value="1"/>
</dbReference>
<keyword evidence="4" id="KW-1185">Reference proteome</keyword>
<dbReference type="InterPro" id="IPR006675">
    <property type="entry name" value="HDIG_dom"/>
</dbReference>
<gene>
    <name evidence="3" type="ORF">C7383_10660</name>
</gene>
<reference evidence="3 4" key="1">
    <citation type="submission" date="2018-05" db="EMBL/GenBank/DDBJ databases">
        <authorList>
            <person name="Goeker M."/>
            <person name="Huntemann M."/>
            <person name="Clum A."/>
            <person name="Pillay M."/>
            <person name="Palaniappan K."/>
            <person name="Varghese N."/>
            <person name="Mikhailova N."/>
            <person name="Stamatis D."/>
            <person name="Reddy T."/>
            <person name="Daum C."/>
            <person name="Shapiro N."/>
            <person name="Ivanova N."/>
            <person name="Kyrpides N."/>
            <person name="Woyke T."/>
        </authorList>
    </citation>
    <scope>NUCLEOTIDE SEQUENCE [LARGE SCALE GENOMIC DNA]</scope>
    <source>
        <strain evidence="3 4">DSM 26524</strain>
    </source>
</reference>
<dbReference type="SUPFAM" id="SSF52540">
    <property type="entry name" value="P-loop containing nucleoside triphosphate hydrolases"/>
    <property type="match status" value="1"/>
</dbReference>
<dbReference type="CDD" id="cd00077">
    <property type="entry name" value="HDc"/>
    <property type="match status" value="1"/>
</dbReference>
<dbReference type="GO" id="GO:0000166">
    <property type="term" value="F:nucleotide binding"/>
    <property type="evidence" value="ECO:0007669"/>
    <property type="project" value="UniProtKB-KW"/>
</dbReference>
<dbReference type="InterPro" id="IPR006674">
    <property type="entry name" value="HD_domain"/>
</dbReference>
<dbReference type="EMBL" id="QGGY01000006">
    <property type="protein sequence ID" value="PWJ75490.1"/>
    <property type="molecule type" value="Genomic_DNA"/>
</dbReference>
<name>A0AB73T3W4_9FIRM</name>
<feature type="domain" description="HD" evidence="2">
    <location>
        <begin position="51"/>
        <end position="164"/>
    </location>
</feature>
<dbReference type="AlphaFoldDB" id="A0AB73T3W4"/>
<dbReference type="Gene3D" id="3.40.50.300">
    <property type="entry name" value="P-loop containing nucleotide triphosphate hydrolases"/>
    <property type="match status" value="1"/>
</dbReference>
<sequence>MEKWKELLCLVPSAPEWQIDWKQIEDSALPLIVQKMKMTMQNPLWHREGDVWTHTRMVCECLLSFEEYRKLGRRKQEEVFLAALLHDIGKIPCTRIEDGTWKSPNHTAVGARMARKILWREYGFCGKRELQEFRETVCTLIRYHSVPPHILEQKNPEHRIIQIASNGELMPDFSVELLCLLEKADMCGRISDTEEASLEMIELCIAQAEESGCLKAPLKFPTAFSEYAYLEGRNIMPGQKLYDDTWCEVIMMAGLPGTGKDTWIREHYGNYYSISLDEIRKQMKIKPAETQGAVLNAARELAKSYMREKMPFVWNATCLTPILRRKQLCLFKDYNASVKIVFLETDWEEQMRRNQGRKEEVPEQIIDGMMGNMVLPERFEAQRVEWYCI</sequence>
<evidence type="ECO:0000313" key="4">
    <source>
        <dbReference type="Proteomes" id="UP000245412"/>
    </source>
</evidence>
<dbReference type="InterPro" id="IPR050124">
    <property type="entry name" value="tRNA_CCA-adding_enzyme"/>
</dbReference>
<dbReference type="InterPro" id="IPR003607">
    <property type="entry name" value="HD/PDEase_dom"/>
</dbReference>
<keyword evidence="1" id="KW-0547">Nucleotide-binding</keyword>
<evidence type="ECO:0000259" key="2">
    <source>
        <dbReference type="Pfam" id="PF01966"/>
    </source>
</evidence>
<proteinExistence type="predicted"/>
<dbReference type="Proteomes" id="UP000245412">
    <property type="component" value="Unassembled WGS sequence"/>
</dbReference>
<protein>
    <submittedName>
        <fullName evidence="3">Nucleotidyltransferase with HDIG domain</fullName>
    </submittedName>
</protein>